<name>A0AAE0ZGF3_9GAST</name>
<reference evidence="1" key="1">
    <citation type="journal article" date="2023" name="G3 (Bethesda)">
        <title>A reference genome for the long-term kleptoplast-retaining sea slug Elysia crispata morphotype clarki.</title>
        <authorList>
            <person name="Eastman K.E."/>
            <person name="Pendleton A.L."/>
            <person name="Shaikh M.A."/>
            <person name="Suttiyut T."/>
            <person name="Ogas R."/>
            <person name="Tomko P."/>
            <person name="Gavelis G."/>
            <person name="Widhalm J.R."/>
            <person name="Wisecaver J.H."/>
        </authorList>
    </citation>
    <scope>NUCLEOTIDE SEQUENCE</scope>
    <source>
        <strain evidence="1">ECLA1</strain>
    </source>
</reference>
<accession>A0AAE0ZGF3</accession>
<sequence>MSSTDIDKCLDRTLYDVINQGQAWCYSPRPQVCARVCCRVRVPAERTLAQEVRALPGVIGNPCCALSSHLPTSYVSAVVTSTLVCTTLTSSAWTIELNPSVTYMYSLLGLLRFADSVIRRDDHRRWSLIQGLDRGGPPAACTGHQLLSRLTIRMVIKPRPRDRKEADSLKQWVERQACNYWTLVSAACRNWSDQ</sequence>
<dbReference type="Proteomes" id="UP001283361">
    <property type="component" value="Unassembled WGS sequence"/>
</dbReference>
<proteinExistence type="predicted"/>
<keyword evidence="2" id="KW-1185">Reference proteome</keyword>
<organism evidence="1 2">
    <name type="scientific">Elysia crispata</name>
    <name type="common">lettuce slug</name>
    <dbReference type="NCBI Taxonomy" id="231223"/>
    <lineage>
        <taxon>Eukaryota</taxon>
        <taxon>Metazoa</taxon>
        <taxon>Spiralia</taxon>
        <taxon>Lophotrochozoa</taxon>
        <taxon>Mollusca</taxon>
        <taxon>Gastropoda</taxon>
        <taxon>Heterobranchia</taxon>
        <taxon>Euthyneura</taxon>
        <taxon>Panpulmonata</taxon>
        <taxon>Sacoglossa</taxon>
        <taxon>Placobranchoidea</taxon>
        <taxon>Plakobranchidae</taxon>
        <taxon>Elysia</taxon>
    </lineage>
</organism>
<protein>
    <submittedName>
        <fullName evidence="1">Uncharacterized protein</fullName>
    </submittedName>
</protein>
<evidence type="ECO:0000313" key="2">
    <source>
        <dbReference type="Proteomes" id="UP001283361"/>
    </source>
</evidence>
<comment type="caution">
    <text evidence="1">The sequence shown here is derived from an EMBL/GenBank/DDBJ whole genome shotgun (WGS) entry which is preliminary data.</text>
</comment>
<gene>
    <name evidence="1" type="ORF">RRG08_031088</name>
</gene>
<dbReference type="AlphaFoldDB" id="A0AAE0ZGF3"/>
<evidence type="ECO:0000313" key="1">
    <source>
        <dbReference type="EMBL" id="KAK3768296.1"/>
    </source>
</evidence>
<dbReference type="EMBL" id="JAWDGP010004062">
    <property type="protein sequence ID" value="KAK3768296.1"/>
    <property type="molecule type" value="Genomic_DNA"/>
</dbReference>